<name>A0ABT0QFS9_9FLAO</name>
<keyword evidence="9" id="KW-1185">Reference proteome</keyword>
<keyword evidence="6" id="KW-0732">Signal</keyword>
<dbReference type="InterPro" id="IPR036890">
    <property type="entry name" value="HATPase_C_sf"/>
</dbReference>
<dbReference type="InterPro" id="IPR003594">
    <property type="entry name" value="HATPase_dom"/>
</dbReference>
<dbReference type="EMBL" id="JAMFLZ010000005">
    <property type="protein sequence ID" value="MCL6295860.1"/>
    <property type="molecule type" value="Genomic_DNA"/>
</dbReference>
<dbReference type="PANTHER" id="PTHR24421">
    <property type="entry name" value="NITRATE/NITRITE SENSOR PROTEIN NARX-RELATED"/>
    <property type="match status" value="1"/>
</dbReference>
<feature type="signal peptide" evidence="6">
    <location>
        <begin position="1"/>
        <end position="20"/>
    </location>
</feature>
<proteinExistence type="predicted"/>
<dbReference type="InterPro" id="IPR013783">
    <property type="entry name" value="Ig-like_fold"/>
</dbReference>
<protein>
    <submittedName>
        <fullName evidence="8">Histidine kinase</fullName>
    </submittedName>
</protein>
<dbReference type="Gene3D" id="2.60.40.10">
    <property type="entry name" value="Immunoglobulins"/>
    <property type="match status" value="1"/>
</dbReference>
<keyword evidence="4" id="KW-0175">Coiled coil</keyword>
<gene>
    <name evidence="8" type="ORF">M3P09_12695</name>
</gene>
<dbReference type="Gene3D" id="1.20.5.1930">
    <property type="match status" value="1"/>
</dbReference>
<dbReference type="SUPFAM" id="SSF63829">
    <property type="entry name" value="Calcium-dependent phosphotriesterase"/>
    <property type="match status" value="1"/>
</dbReference>
<keyword evidence="1" id="KW-0808">Transferase</keyword>
<evidence type="ECO:0000313" key="8">
    <source>
        <dbReference type="EMBL" id="MCL6295860.1"/>
    </source>
</evidence>
<dbReference type="Proteomes" id="UP001165381">
    <property type="component" value="Unassembled WGS sequence"/>
</dbReference>
<organism evidence="8 9">
    <name type="scientific">Jejuia spongiicola</name>
    <dbReference type="NCBI Taxonomy" id="2942207"/>
    <lineage>
        <taxon>Bacteria</taxon>
        <taxon>Pseudomonadati</taxon>
        <taxon>Bacteroidota</taxon>
        <taxon>Flavobacteriia</taxon>
        <taxon>Flavobacteriales</taxon>
        <taxon>Flavobacteriaceae</taxon>
        <taxon>Jejuia</taxon>
    </lineage>
</organism>
<evidence type="ECO:0000313" key="9">
    <source>
        <dbReference type="Proteomes" id="UP001165381"/>
    </source>
</evidence>
<feature type="chain" id="PRO_5045916090" evidence="6">
    <location>
        <begin position="21"/>
        <end position="955"/>
    </location>
</feature>
<dbReference type="InterPro" id="IPR050482">
    <property type="entry name" value="Sensor_HK_TwoCompSys"/>
</dbReference>
<dbReference type="InterPro" id="IPR005467">
    <property type="entry name" value="His_kinase_dom"/>
</dbReference>
<dbReference type="Pfam" id="PF07495">
    <property type="entry name" value="Y_Y_Y"/>
    <property type="match status" value="1"/>
</dbReference>
<keyword evidence="2 8" id="KW-0418">Kinase</keyword>
<dbReference type="InterPro" id="IPR011110">
    <property type="entry name" value="Reg_prop"/>
</dbReference>
<dbReference type="InterPro" id="IPR011123">
    <property type="entry name" value="Y_Y_Y"/>
</dbReference>
<dbReference type="InterPro" id="IPR015943">
    <property type="entry name" value="WD40/YVTN_repeat-like_dom_sf"/>
</dbReference>
<dbReference type="SMART" id="SM00387">
    <property type="entry name" value="HATPase_c"/>
    <property type="match status" value="1"/>
</dbReference>
<evidence type="ECO:0000256" key="4">
    <source>
        <dbReference type="SAM" id="Coils"/>
    </source>
</evidence>
<dbReference type="SUPFAM" id="SSF55874">
    <property type="entry name" value="ATPase domain of HSP90 chaperone/DNA topoisomerase II/histidine kinase"/>
    <property type="match status" value="1"/>
</dbReference>
<dbReference type="Gene3D" id="3.30.565.10">
    <property type="entry name" value="Histidine kinase-like ATPase, C-terminal domain"/>
    <property type="match status" value="1"/>
</dbReference>
<comment type="caution">
    <text evidence="8">The sequence shown here is derived from an EMBL/GenBank/DDBJ whole genome shotgun (WGS) entry which is preliminary data.</text>
</comment>
<keyword evidence="5" id="KW-1133">Transmembrane helix</keyword>
<sequence>MLKKVVLGVFLCALSLSLFAQDHTFKHYTTKQGLLSNASQSILTDRNGYLWIATSQGVQKFNGSNFKNFTIKEGLSSNLATKLYEDSKGRIWVATISGGANYIENDSVINLKDRLPQKYAHIRSFLEMKNGNIIYFTAKGIVEFDGAQAKVIVDEHELPLAINDAIWLDDNTIMAPTLNDGVHKITLNPFKSEKLITSPALNNISYCISKDINGSGDIWIGTYGELVKLLPDGSIVKYKFNQKEFNSNRIQSIRQRNNDELLLGLEGNGIVIFNKTTGHYNMLNTKKGIPTPYVHDVTEDPDGNIWGVDIWNGLVKYRDDSFKFLPIGNGLAEEGIAKTIQEGKDSVLMATSKGLYRLKNNTLKDTLINDLDIRAIDQISKDKFLISRTSRTYLYENLKQKDIIGKGYFNNVYAHKDRYILCGYDWFHIVKPDTTLIIPAAEPFNLIKIADHYLAGLKVGIFEFKDGPLSPINGFEPDGRLYNAMAQVNDHSFFVGDTEQGIYYVRYTDSSYQVKTFHQSRFNDLNGLNSMTVNGNDLWLGDISSLRRVDLNLLLEKDSISMKTFPIDKDIMEDGFHINGVSIKNNDIVYGETPKGLLIFNESLYKSNEKPPKLNLSGVSLFSEPLNESFYTKDGKVSLSYKENYLTFDMEAITYTFPENVKYKYRLKGLRDGDVWSQPVKNHEVVFSYLPPGNYTFEFTADNGNGIWQDNIYTYPFVINVPFWRRPLFWVLTIAILSGIVLYGINRKNKIEQKRLQQFSQDLIKTQEEERTRVSKDLHDSVGQQLTLIKRKAQNLEQEELSAMTNNALEEVRSISRGLFPAALKQLGVTESIQQLLNDLDEETDMFFSVEIDDIDNEFNETETLNLYRFIQETVTNALKHAKAKTLTVNITKHKNGVDVLIKDNGVGFDNVASVKQHSLGLKTIAERIRMLKGTLSIKSKKEEGTEVLAQIPIV</sequence>
<dbReference type="Pfam" id="PF07494">
    <property type="entry name" value="Reg_prop"/>
    <property type="match status" value="2"/>
</dbReference>
<dbReference type="Pfam" id="PF07730">
    <property type="entry name" value="HisKA_3"/>
    <property type="match status" value="1"/>
</dbReference>
<dbReference type="PROSITE" id="PS50109">
    <property type="entry name" value="HIS_KIN"/>
    <property type="match status" value="1"/>
</dbReference>
<dbReference type="Gene3D" id="2.130.10.10">
    <property type="entry name" value="YVTN repeat-like/Quinoprotein amine dehydrogenase"/>
    <property type="match status" value="2"/>
</dbReference>
<dbReference type="RefSeq" id="WP_249973427.1">
    <property type="nucleotide sequence ID" value="NZ_JAMFLZ010000005.1"/>
</dbReference>
<keyword evidence="5" id="KW-0472">Membrane</keyword>
<feature type="domain" description="Histidine kinase" evidence="7">
    <location>
        <begin position="777"/>
        <end position="955"/>
    </location>
</feature>
<feature type="transmembrane region" description="Helical" evidence="5">
    <location>
        <begin position="727"/>
        <end position="745"/>
    </location>
</feature>
<feature type="coiled-coil region" evidence="4">
    <location>
        <begin position="749"/>
        <end position="799"/>
    </location>
</feature>
<dbReference type="InterPro" id="IPR011712">
    <property type="entry name" value="Sig_transdc_His_kin_sub3_dim/P"/>
</dbReference>
<keyword evidence="3" id="KW-0902">Two-component regulatory system</keyword>
<dbReference type="GO" id="GO:0016301">
    <property type="term" value="F:kinase activity"/>
    <property type="evidence" value="ECO:0007669"/>
    <property type="project" value="UniProtKB-KW"/>
</dbReference>
<evidence type="ECO:0000256" key="3">
    <source>
        <dbReference type="ARBA" id="ARBA00023012"/>
    </source>
</evidence>
<accession>A0ABT0QFS9</accession>
<evidence type="ECO:0000256" key="2">
    <source>
        <dbReference type="ARBA" id="ARBA00022777"/>
    </source>
</evidence>
<dbReference type="Pfam" id="PF02518">
    <property type="entry name" value="HATPase_c"/>
    <property type="match status" value="1"/>
</dbReference>
<evidence type="ECO:0000256" key="6">
    <source>
        <dbReference type="SAM" id="SignalP"/>
    </source>
</evidence>
<evidence type="ECO:0000256" key="1">
    <source>
        <dbReference type="ARBA" id="ARBA00022679"/>
    </source>
</evidence>
<evidence type="ECO:0000256" key="5">
    <source>
        <dbReference type="SAM" id="Phobius"/>
    </source>
</evidence>
<evidence type="ECO:0000259" key="7">
    <source>
        <dbReference type="PROSITE" id="PS50109"/>
    </source>
</evidence>
<reference evidence="8" key="1">
    <citation type="submission" date="2022-05" db="EMBL/GenBank/DDBJ databases">
        <authorList>
            <person name="Park J.-S."/>
        </authorList>
    </citation>
    <scope>NUCLEOTIDE SEQUENCE</scope>
    <source>
        <strain evidence="8">2012CJ34-3</strain>
    </source>
</reference>
<keyword evidence="5" id="KW-0812">Transmembrane</keyword>
<dbReference type="CDD" id="cd16917">
    <property type="entry name" value="HATPase_UhpB-NarQ-NarX-like"/>
    <property type="match status" value="1"/>
</dbReference>